<dbReference type="PANTHER" id="PTHR11011">
    <property type="entry name" value="MALE STERILITY PROTEIN 2-RELATED"/>
    <property type="match status" value="1"/>
</dbReference>
<dbReference type="Pfam" id="PF07993">
    <property type="entry name" value="NAD_binding_4"/>
    <property type="match status" value="1"/>
</dbReference>
<reference evidence="2 3" key="1">
    <citation type="journal article" date="2022" name="BMC Genomics">
        <title>Comparative genome analysis of mycobacteria focusing on tRNA and non-coding RNA.</title>
        <authorList>
            <person name="Behra P.R.K."/>
            <person name="Pettersson B.M.F."/>
            <person name="Ramesh M."/>
            <person name="Das S."/>
            <person name="Dasgupta S."/>
            <person name="Kirsebom L.A."/>
        </authorList>
    </citation>
    <scope>NUCLEOTIDE SEQUENCE [LARGE SCALE GENOMIC DNA]</scope>
    <source>
        <strain evidence="2 3">DSM 44078</strain>
    </source>
</reference>
<evidence type="ECO:0000313" key="2">
    <source>
        <dbReference type="EMBL" id="MCV7225260.1"/>
    </source>
</evidence>
<dbReference type="PANTHER" id="PTHR11011:SF45">
    <property type="entry name" value="FATTY ACYL-COA REDUCTASE CG8306-RELATED"/>
    <property type="match status" value="1"/>
</dbReference>
<dbReference type="InterPro" id="IPR026055">
    <property type="entry name" value="FAR"/>
</dbReference>
<sequence length="349" mass="38566">MHIVTGATGFVGSHLLADLLSDPDTAEVYALCRPTEELSARQRLLDAIAGANRDLPVGAVERLVVLEADVTRPLCGVSPERITRGGDSCVFWHLGASLQWRKGRRDETFDTNVAGTRHALELADRAAADLFVYVSTAYTCGSLGGDIPEALHRPASFNNAYEESKCAAEHLVAGFGGPRSLILRPSIIVGSSTDYSASGSYTGLYGYISELRRFNEMIGDSTDTVRLSTNRDTRLSFIAVDHVVQDMRSIVLAELKAPQQTVYHVTGESECYVGEILDYMLKLFGLQDRILTDAETIQDPTPLERFFEKRVEFFVQYTRTEKRFVRSTSPGRSVLINELAKYIDAEVIL</sequence>
<organism evidence="2 3">
    <name type="scientific">Mycolicibacterium komossense</name>
    <dbReference type="NCBI Taxonomy" id="1779"/>
    <lineage>
        <taxon>Bacteria</taxon>
        <taxon>Bacillati</taxon>
        <taxon>Actinomycetota</taxon>
        <taxon>Actinomycetes</taxon>
        <taxon>Mycobacteriales</taxon>
        <taxon>Mycobacteriaceae</taxon>
        <taxon>Mycolicibacterium</taxon>
    </lineage>
</organism>
<keyword evidence="3" id="KW-1185">Reference proteome</keyword>
<dbReference type="SUPFAM" id="SSF51735">
    <property type="entry name" value="NAD(P)-binding Rossmann-fold domains"/>
    <property type="match status" value="1"/>
</dbReference>
<gene>
    <name evidence="2" type="ORF">H7J73_04325</name>
</gene>
<dbReference type="InterPro" id="IPR036291">
    <property type="entry name" value="NAD(P)-bd_dom_sf"/>
</dbReference>
<name>A0ABT3C755_9MYCO</name>
<dbReference type="EMBL" id="JACKTY010000013">
    <property type="protein sequence ID" value="MCV7225260.1"/>
    <property type="molecule type" value="Genomic_DNA"/>
</dbReference>
<proteinExistence type="predicted"/>
<protein>
    <submittedName>
        <fullName evidence="2">SDR family oxidoreductase</fullName>
    </submittedName>
</protein>
<feature type="domain" description="Thioester reductase (TE)" evidence="1">
    <location>
        <begin position="4"/>
        <end position="246"/>
    </location>
</feature>
<dbReference type="Gene3D" id="3.40.50.720">
    <property type="entry name" value="NAD(P)-binding Rossmann-like Domain"/>
    <property type="match status" value="1"/>
</dbReference>
<dbReference type="InterPro" id="IPR013120">
    <property type="entry name" value="FAR_NAD-bd"/>
</dbReference>
<accession>A0ABT3C755</accession>
<evidence type="ECO:0000259" key="1">
    <source>
        <dbReference type="Pfam" id="PF07993"/>
    </source>
</evidence>
<dbReference type="Proteomes" id="UP001526201">
    <property type="component" value="Unassembled WGS sequence"/>
</dbReference>
<evidence type="ECO:0000313" key="3">
    <source>
        <dbReference type="Proteomes" id="UP001526201"/>
    </source>
</evidence>
<comment type="caution">
    <text evidence="2">The sequence shown here is derived from an EMBL/GenBank/DDBJ whole genome shotgun (WGS) entry which is preliminary data.</text>
</comment>